<evidence type="ECO:0000313" key="2">
    <source>
        <dbReference type="EMBL" id="MBA8886639.1"/>
    </source>
</evidence>
<comment type="caution">
    <text evidence="2">The sequence shown here is derived from an EMBL/GenBank/DDBJ whole genome shotgun (WGS) entry which is preliminary data.</text>
</comment>
<keyword evidence="1" id="KW-1133">Transmembrane helix</keyword>
<keyword evidence="3" id="KW-1185">Reference proteome</keyword>
<proteinExistence type="predicted"/>
<name>A0A839EY81_9GAMM</name>
<dbReference type="Proteomes" id="UP000550401">
    <property type="component" value="Unassembled WGS sequence"/>
</dbReference>
<reference evidence="2 3" key="1">
    <citation type="submission" date="2020-07" db="EMBL/GenBank/DDBJ databases">
        <title>Genomic Encyclopedia of Type Strains, Phase IV (KMG-V): Genome sequencing to study the core and pangenomes of soil and plant-associated prokaryotes.</title>
        <authorList>
            <person name="Whitman W."/>
        </authorList>
    </citation>
    <scope>NUCLEOTIDE SEQUENCE [LARGE SCALE GENOMIC DNA]</scope>
    <source>
        <strain evidence="2 3">RH2WT43</strain>
    </source>
</reference>
<feature type="transmembrane region" description="Helical" evidence="1">
    <location>
        <begin position="416"/>
        <end position="436"/>
    </location>
</feature>
<keyword evidence="1" id="KW-0472">Membrane</keyword>
<evidence type="ECO:0000256" key="1">
    <source>
        <dbReference type="SAM" id="Phobius"/>
    </source>
</evidence>
<organism evidence="2 3">
    <name type="scientific">Dokdonella fugitiva</name>
    <dbReference type="NCBI Taxonomy" id="328517"/>
    <lineage>
        <taxon>Bacteria</taxon>
        <taxon>Pseudomonadati</taxon>
        <taxon>Pseudomonadota</taxon>
        <taxon>Gammaproteobacteria</taxon>
        <taxon>Lysobacterales</taxon>
        <taxon>Rhodanobacteraceae</taxon>
        <taxon>Dokdonella</taxon>
    </lineage>
</organism>
<gene>
    <name evidence="2" type="ORF">FHW12_000830</name>
</gene>
<dbReference type="AlphaFoldDB" id="A0A839EY81"/>
<protein>
    <submittedName>
        <fullName evidence="2">Uncharacterized protein</fullName>
    </submittedName>
</protein>
<evidence type="ECO:0000313" key="3">
    <source>
        <dbReference type="Proteomes" id="UP000550401"/>
    </source>
</evidence>
<accession>A0A839EY81</accession>
<keyword evidence="1" id="KW-0812">Transmembrane</keyword>
<dbReference type="EMBL" id="JACGXL010000001">
    <property type="protein sequence ID" value="MBA8886639.1"/>
    <property type="molecule type" value="Genomic_DNA"/>
</dbReference>
<dbReference type="RefSeq" id="WP_182529703.1">
    <property type="nucleotide sequence ID" value="NZ_JACGXL010000001.1"/>
</dbReference>
<sequence>MRSRGLAWRAFDLGFGGALALAGALLAWSGVESAIAWRDPQLGGPAPAGQAWRWHRALTPAYERWARERSADARAARLPIDDIAGTEWPLFGSVYYLRATENLDRAWQRAPDGPRPREYARGAIDACADLLADPVQAHWVMQHWGERDYLDREDVFYRMMLVDGLATQWRLLGASPHAELLRAQVDAFANELSASADGLLADYPSQTFPADVAAAWHAIRRADEVLGTDHRAAADVARRGFVDAMAPDGELPPYAWFGDPPRPTPVRGSANAWLLHHAPFLWPDLARTWSRANDRRYWVPSRWLGGYREYDARASDMDSGDIDSGPIVAGIGTAASAFGIGAARSVGDTGRARTLALQAVALSMPLPNGRLLLPRLASDATDAPLLGEAALLYNLTQPPAPGFDAATAPVEATPRGFWLVLALQMLGGLFLLRRGALRIARATRRRAPV</sequence>